<feature type="signal peptide" evidence="1">
    <location>
        <begin position="1"/>
        <end position="17"/>
    </location>
</feature>
<sequence>MKAFSLLVALMALSSLGGNGNGFMSLHEKAIDTDRPNGWYYVTSGKQDSLSAEPIVSTKEFAAVELDSFQNEQNKEMVYLIVGRVKDSSVKTWADATEQSIGKHIGFVYRNKVICYPRVNARIESGNFSISSTEAAEMKALYKEIQEEILNAEINREHDQAWEDARKVRESITDSTFLKTKRPMSDDAIGPYNYQTGFLEDRAYNRTVYVIAIDRAKKHLSVKNNQLVLNLKSGAEINIAEDMYQYIIRLFVDWNKWVKEGKFKIIKIEEGYYDIEPTPQKKKN</sequence>
<dbReference type="InterPro" id="IPR054384">
    <property type="entry name" value="SecDF_P1_head"/>
</dbReference>
<dbReference type="RefSeq" id="WP_029427116.1">
    <property type="nucleotide sequence ID" value="NZ_CP012801.1"/>
</dbReference>
<dbReference type="PATRIC" id="fig|246787.4.peg.4288"/>
<dbReference type="Proteomes" id="UP000061809">
    <property type="component" value="Chromosome"/>
</dbReference>
<feature type="chain" id="PRO_5006046718" evidence="1">
    <location>
        <begin position="18"/>
        <end position="284"/>
    </location>
</feature>
<reference evidence="3 4" key="1">
    <citation type="journal article" date="2015" name="Science">
        <title>Genetic determinants of in vivo fitness and diet responsiveness in multiple human gut Bacteroides.</title>
        <authorList>
            <person name="Wu M."/>
            <person name="McNulty N.P."/>
            <person name="Rodionov D.A."/>
            <person name="Khoroshkin M.S."/>
            <person name="Griffin N.W."/>
            <person name="Cheng J."/>
            <person name="Latreille P."/>
            <person name="Kerstetter R.A."/>
            <person name="Terrapon N."/>
            <person name="Henrissat B."/>
            <person name="Osterman A.L."/>
            <person name="Gordon J.I."/>
        </authorList>
    </citation>
    <scope>NUCLEOTIDE SEQUENCE [LARGE SCALE GENOMIC DNA]</scope>
    <source>
        <strain evidence="3 4">WH2</strain>
    </source>
</reference>
<proteinExistence type="predicted"/>
<protein>
    <submittedName>
        <fullName evidence="3">Preprotein translocase subunit SecD</fullName>
    </submittedName>
</protein>
<dbReference type="EMBL" id="CP012801">
    <property type="protein sequence ID" value="ALJ61365.1"/>
    <property type="molecule type" value="Genomic_DNA"/>
</dbReference>
<evidence type="ECO:0000256" key="1">
    <source>
        <dbReference type="SAM" id="SignalP"/>
    </source>
</evidence>
<keyword evidence="1" id="KW-0732">Signal</keyword>
<evidence type="ECO:0000313" key="3">
    <source>
        <dbReference type="EMBL" id="ALJ61365.1"/>
    </source>
</evidence>
<organism evidence="3 4">
    <name type="scientific">Bacteroides cellulosilyticus</name>
    <dbReference type="NCBI Taxonomy" id="246787"/>
    <lineage>
        <taxon>Bacteria</taxon>
        <taxon>Pseudomonadati</taxon>
        <taxon>Bacteroidota</taxon>
        <taxon>Bacteroidia</taxon>
        <taxon>Bacteroidales</taxon>
        <taxon>Bacteroidaceae</taxon>
        <taxon>Bacteroides</taxon>
    </lineage>
</organism>
<feature type="domain" description="SecDF P1 head subdomain" evidence="2">
    <location>
        <begin position="45"/>
        <end position="136"/>
    </location>
</feature>
<dbReference type="KEGG" id="bcel:BcellWH2_04145"/>
<dbReference type="AlphaFoldDB" id="A0A0P0FUP9"/>
<accession>A0A0P0FUP9</accession>
<name>A0A0P0FUP9_9BACE</name>
<evidence type="ECO:0000313" key="4">
    <source>
        <dbReference type="Proteomes" id="UP000061809"/>
    </source>
</evidence>
<dbReference type="Gene3D" id="3.30.1360.200">
    <property type="match status" value="1"/>
</dbReference>
<gene>
    <name evidence="3" type="ORF">BcellWH2_04145</name>
</gene>
<evidence type="ECO:0000259" key="2">
    <source>
        <dbReference type="Pfam" id="PF22599"/>
    </source>
</evidence>
<dbReference type="Pfam" id="PF22599">
    <property type="entry name" value="SecDF_P1_head"/>
    <property type="match status" value="1"/>
</dbReference>